<dbReference type="Proteomes" id="UP000828390">
    <property type="component" value="Unassembled WGS sequence"/>
</dbReference>
<gene>
    <name evidence="1" type="ORF">DPMN_180064</name>
</gene>
<evidence type="ECO:0000313" key="1">
    <source>
        <dbReference type="EMBL" id="KAH3778595.1"/>
    </source>
</evidence>
<comment type="caution">
    <text evidence="1">The sequence shown here is derived from an EMBL/GenBank/DDBJ whole genome shotgun (WGS) entry which is preliminary data.</text>
</comment>
<evidence type="ECO:0000313" key="2">
    <source>
        <dbReference type="Proteomes" id="UP000828390"/>
    </source>
</evidence>
<protein>
    <submittedName>
        <fullName evidence="1">Uncharacterized protein</fullName>
    </submittedName>
</protein>
<accession>A0A9D4ILB8</accession>
<organism evidence="1 2">
    <name type="scientific">Dreissena polymorpha</name>
    <name type="common">Zebra mussel</name>
    <name type="synonym">Mytilus polymorpha</name>
    <dbReference type="NCBI Taxonomy" id="45954"/>
    <lineage>
        <taxon>Eukaryota</taxon>
        <taxon>Metazoa</taxon>
        <taxon>Spiralia</taxon>
        <taxon>Lophotrochozoa</taxon>
        <taxon>Mollusca</taxon>
        <taxon>Bivalvia</taxon>
        <taxon>Autobranchia</taxon>
        <taxon>Heteroconchia</taxon>
        <taxon>Euheterodonta</taxon>
        <taxon>Imparidentia</taxon>
        <taxon>Neoheterodontei</taxon>
        <taxon>Myida</taxon>
        <taxon>Dreissenoidea</taxon>
        <taxon>Dreissenidae</taxon>
        <taxon>Dreissena</taxon>
    </lineage>
</organism>
<reference evidence="1" key="1">
    <citation type="journal article" date="2019" name="bioRxiv">
        <title>The Genome of the Zebra Mussel, Dreissena polymorpha: A Resource for Invasive Species Research.</title>
        <authorList>
            <person name="McCartney M.A."/>
            <person name="Auch B."/>
            <person name="Kono T."/>
            <person name="Mallez S."/>
            <person name="Zhang Y."/>
            <person name="Obille A."/>
            <person name="Becker A."/>
            <person name="Abrahante J.E."/>
            <person name="Garbe J."/>
            <person name="Badalamenti J.P."/>
            <person name="Herman A."/>
            <person name="Mangelson H."/>
            <person name="Liachko I."/>
            <person name="Sullivan S."/>
            <person name="Sone E.D."/>
            <person name="Koren S."/>
            <person name="Silverstein K.A.T."/>
            <person name="Beckman K.B."/>
            <person name="Gohl D.M."/>
        </authorList>
    </citation>
    <scope>NUCLEOTIDE SEQUENCE</scope>
    <source>
        <strain evidence="1">Duluth1</strain>
        <tissue evidence="1">Whole animal</tissue>
    </source>
</reference>
<proteinExistence type="predicted"/>
<dbReference type="EMBL" id="JAIWYP010000009">
    <property type="protein sequence ID" value="KAH3778595.1"/>
    <property type="molecule type" value="Genomic_DNA"/>
</dbReference>
<keyword evidence="2" id="KW-1185">Reference proteome</keyword>
<sequence>MVGELVEQERLSSYLESIAALNKAVMVRKGREVAKGVVEVTAAKNFLDGKFQMVAGKIVTLYLIRV</sequence>
<dbReference type="AlphaFoldDB" id="A0A9D4ILB8"/>
<name>A0A9D4ILB8_DREPO</name>
<reference evidence="1" key="2">
    <citation type="submission" date="2020-11" db="EMBL/GenBank/DDBJ databases">
        <authorList>
            <person name="McCartney M.A."/>
            <person name="Auch B."/>
            <person name="Kono T."/>
            <person name="Mallez S."/>
            <person name="Becker A."/>
            <person name="Gohl D.M."/>
            <person name="Silverstein K.A.T."/>
            <person name="Koren S."/>
            <person name="Bechman K.B."/>
            <person name="Herman A."/>
            <person name="Abrahante J.E."/>
            <person name="Garbe J."/>
        </authorList>
    </citation>
    <scope>NUCLEOTIDE SEQUENCE</scope>
    <source>
        <strain evidence="1">Duluth1</strain>
        <tissue evidence="1">Whole animal</tissue>
    </source>
</reference>